<dbReference type="GO" id="GO:0003824">
    <property type="term" value="F:catalytic activity"/>
    <property type="evidence" value="ECO:0007669"/>
    <property type="project" value="InterPro"/>
</dbReference>
<keyword evidence="5" id="KW-1185">Reference proteome</keyword>
<reference evidence="4 5" key="1">
    <citation type="submission" date="2013-03" db="EMBL/GenBank/DDBJ databases">
        <title>The Genome Sequence of Exophiala aquamarina CBS 119918.</title>
        <authorList>
            <consortium name="The Broad Institute Genomics Platform"/>
            <person name="Cuomo C."/>
            <person name="de Hoog S."/>
            <person name="Gorbushina A."/>
            <person name="Walker B."/>
            <person name="Young S.K."/>
            <person name="Zeng Q."/>
            <person name="Gargeya S."/>
            <person name="Fitzgerald M."/>
            <person name="Haas B."/>
            <person name="Abouelleil A."/>
            <person name="Allen A.W."/>
            <person name="Alvarado L."/>
            <person name="Arachchi H.M."/>
            <person name="Berlin A.M."/>
            <person name="Chapman S.B."/>
            <person name="Gainer-Dewar J."/>
            <person name="Goldberg J."/>
            <person name="Griggs A."/>
            <person name="Gujja S."/>
            <person name="Hansen M."/>
            <person name="Howarth C."/>
            <person name="Imamovic A."/>
            <person name="Ireland A."/>
            <person name="Larimer J."/>
            <person name="McCowan C."/>
            <person name="Murphy C."/>
            <person name="Pearson M."/>
            <person name="Poon T.W."/>
            <person name="Priest M."/>
            <person name="Roberts A."/>
            <person name="Saif S."/>
            <person name="Shea T."/>
            <person name="Sisk P."/>
            <person name="Sykes S."/>
            <person name="Wortman J."/>
            <person name="Nusbaum C."/>
            <person name="Birren B."/>
        </authorList>
    </citation>
    <scope>NUCLEOTIDE SEQUENCE [LARGE SCALE GENOMIC DNA]</scope>
    <source>
        <strain evidence="4 5">CBS 119918</strain>
    </source>
</reference>
<dbReference type="InterPro" id="IPR036380">
    <property type="entry name" value="Isochorismatase-like_sf"/>
</dbReference>
<evidence type="ECO:0000313" key="5">
    <source>
        <dbReference type="Proteomes" id="UP000027920"/>
    </source>
</evidence>
<name>A0A072PD64_9EURO</name>
<dbReference type="Gene3D" id="3.40.50.850">
    <property type="entry name" value="Isochorismatase-like"/>
    <property type="match status" value="1"/>
</dbReference>
<dbReference type="RefSeq" id="XP_013260639.1">
    <property type="nucleotide sequence ID" value="XM_013405185.1"/>
</dbReference>
<comment type="caution">
    <text evidence="4">The sequence shown here is derived from an EMBL/GenBank/DDBJ whole genome shotgun (WGS) entry which is preliminary data.</text>
</comment>
<dbReference type="CDD" id="cd00431">
    <property type="entry name" value="cysteine_hydrolases"/>
    <property type="match status" value="1"/>
</dbReference>
<dbReference type="SUPFAM" id="SSF52499">
    <property type="entry name" value="Isochorismatase-like hydrolases"/>
    <property type="match status" value="1"/>
</dbReference>
<dbReference type="Pfam" id="PF00857">
    <property type="entry name" value="Isochorismatase"/>
    <property type="match status" value="1"/>
</dbReference>
<dbReference type="InterPro" id="IPR036928">
    <property type="entry name" value="AS_sf"/>
</dbReference>
<evidence type="ECO:0000256" key="1">
    <source>
        <dbReference type="ARBA" id="ARBA00006336"/>
    </source>
</evidence>
<dbReference type="AlphaFoldDB" id="A0A072PD64"/>
<dbReference type="SUPFAM" id="SSF75304">
    <property type="entry name" value="Amidase signature (AS) enzymes"/>
    <property type="match status" value="1"/>
</dbReference>
<accession>A0A072PD64</accession>
<comment type="similarity">
    <text evidence="1">Belongs to the isochorismatase family.</text>
</comment>
<dbReference type="PANTHER" id="PTHR11895">
    <property type="entry name" value="TRANSAMIDASE"/>
    <property type="match status" value="1"/>
</dbReference>
<evidence type="ECO:0008006" key="6">
    <source>
        <dbReference type="Google" id="ProtNLM"/>
    </source>
</evidence>
<dbReference type="Proteomes" id="UP000027920">
    <property type="component" value="Unassembled WGS sequence"/>
</dbReference>
<proteinExistence type="inferred from homology"/>
<dbReference type="HOGENOM" id="CLU_025343_0_0_1"/>
<organism evidence="4 5">
    <name type="scientific">Exophiala aquamarina CBS 119918</name>
    <dbReference type="NCBI Taxonomy" id="1182545"/>
    <lineage>
        <taxon>Eukaryota</taxon>
        <taxon>Fungi</taxon>
        <taxon>Dikarya</taxon>
        <taxon>Ascomycota</taxon>
        <taxon>Pezizomycotina</taxon>
        <taxon>Eurotiomycetes</taxon>
        <taxon>Chaetothyriomycetidae</taxon>
        <taxon>Chaetothyriales</taxon>
        <taxon>Herpotrichiellaceae</taxon>
        <taxon>Exophiala</taxon>
    </lineage>
</organism>
<dbReference type="Gene3D" id="1.20.58.1700">
    <property type="match status" value="1"/>
</dbReference>
<gene>
    <name evidence="4" type="ORF">A1O9_05972</name>
</gene>
<dbReference type="Gene3D" id="3.90.1300.10">
    <property type="entry name" value="Amidase signature (AS) domain"/>
    <property type="match status" value="1"/>
</dbReference>
<sequence length="722" mass="78542">MSMPSQTSGFLTIEAKPYPFAFPRQHTALLVIDMQRDFICAGGFGEIQGGNLEAVQASIAPTKSLLEACRNAGLQIFHTREGQVPSLADCPSSKLIRQAAAPENTQHLKVIGDKGEMGRLLVRGEYGHDIVDELQPRASEVVIDKPGKGSFWNTGIMHKLKARGITHLLVSGVTTECCFSTTIREANDRGFECCGIAQSTAGYNPAFKTASLDMIYWSQGLFGFVADLQPVLDALAPWKRESNGETTPPQTPPMWDGEIGISELQQSYRTGLSPIELVNTLYDTIEKYDRIDPAVWIKRESRDSVLDSARKLLEQYPDKNSLPPLFGIPFTVKDSIDVQGIETTTACPPLAYVASKSAVVFQKVISQGALYLGKVNLDQLATGLSGCRSPYGVTHSVFSDKHISGGSSSGSCVSVGAGLATFSLATDTAGSGRVPAGFNGVVGYKPTRGLISFEGVTPACLSLDCIAFTARTVADARTLWQACEAFDVNDRYSRDTFPLERHVNSLGSQRCEFRFGIPPPEILEICSPTFRKLFNEAVQQLQQLGGILTPIDWTPFQQAGDLLYAGTFVSERLASLPDDFLDKNRQHLHPVILELFEQVVARQSTAVQLFRDLQTKALCTRNATSQFASADKLGIDVLVVPTAPEHPTIEAMLADPIRLNSKMGTFTHFGNVLDLCGVAVPSGTYVPADEAAPQLPFSITFLGARCTDSEVLEIASRFQRRR</sequence>
<dbReference type="PANTHER" id="PTHR11895:SF169">
    <property type="entry name" value="GLUTAMYL-TRNA(GLN) AMIDOTRANSFERASE"/>
    <property type="match status" value="1"/>
</dbReference>
<protein>
    <recommendedName>
        <fullName evidence="6">Amidase domain-containing protein</fullName>
    </recommendedName>
</protein>
<dbReference type="GeneID" id="25280892"/>
<dbReference type="VEuPathDB" id="FungiDB:A1O9_05972"/>
<dbReference type="InterPro" id="IPR000120">
    <property type="entry name" value="Amidase"/>
</dbReference>
<evidence type="ECO:0000259" key="2">
    <source>
        <dbReference type="Pfam" id="PF00857"/>
    </source>
</evidence>
<dbReference type="EMBL" id="AMGV01000004">
    <property type="protein sequence ID" value="KEF58049.1"/>
    <property type="molecule type" value="Genomic_DNA"/>
</dbReference>
<dbReference type="OrthoDB" id="167809at2759"/>
<evidence type="ECO:0000259" key="3">
    <source>
        <dbReference type="Pfam" id="PF01425"/>
    </source>
</evidence>
<dbReference type="InterPro" id="IPR000868">
    <property type="entry name" value="Isochorismatase-like_dom"/>
</dbReference>
<dbReference type="STRING" id="1182545.A0A072PD64"/>
<dbReference type="InterPro" id="IPR023631">
    <property type="entry name" value="Amidase_dom"/>
</dbReference>
<feature type="domain" description="Isochorismatase-like" evidence="2">
    <location>
        <begin position="27"/>
        <end position="216"/>
    </location>
</feature>
<evidence type="ECO:0000313" key="4">
    <source>
        <dbReference type="EMBL" id="KEF58049.1"/>
    </source>
</evidence>
<dbReference type="Pfam" id="PF01425">
    <property type="entry name" value="Amidase"/>
    <property type="match status" value="1"/>
</dbReference>
<feature type="domain" description="Amidase" evidence="3">
    <location>
        <begin position="284"/>
        <end position="712"/>
    </location>
</feature>